<protein>
    <submittedName>
        <fullName evidence="9">Endospore germination permease</fullName>
    </submittedName>
</protein>
<feature type="transmembrane region" description="Helical" evidence="8">
    <location>
        <begin position="219"/>
        <end position="244"/>
    </location>
</feature>
<evidence type="ECO:0000256" key="8">
    <source>
        <dbReference type="SAM" id="Phobius"/>
    </source>
</evidence>
<comment type="similarity">
    <text evidence="2">Belongs to the amino acid-polyamine-organocation (APC) superfamily. Spore germination protein (SGP) (TC 2.A.3.9) family.</text>
</comment>
<organism evidence="9 10">
    <name type="scientific">Lysinibacillus louembei</name>
    <dbReference type="NCBI Taxonomy" id="1470088"/>
    <lineage>
        <taxon>Bacteria</taxon>
        <taxon>Bacillati</taxon>
        <taxon>Bacillota</taxon>
        <taxon>Bacilli</taxon>
        <taxon>Bacillales</taxon>
        <taxon>Bacillaceae</taxon>
        <taxon>Lysinibacillus</taxon>
    </lineage>
</organism>
<feature type="transmembrane region" description="Helical" evidence="8">
    <location>
        <begin position="339"/>
        <end position="357"/>
    </location>
</feature>
<keyword evidence="4" id="KW-0309">Germination</keyword>
<feature type="transmembrane region" description="Helical" evidence="8">
    <location>
        <begin position="187"/>
        <end position="207"/>
    </location>
</feature>
<evidence type="ECO:0000256" key="1">
    <source>
        <dbReference type="ARBA" id="ARBA00004141"/>
    </source>
</evidence>
<feature type="transmembrane region" description="Helical" evidence="8">
    <location>
        <begin position="86"/>
        <end position="108"/>
    </location>
</feature>
<dbReference type="Pfam" id="PF03845">
    <property type="entry name" value="Spore_permease"/>
    <property type="match status" value="1"/>
</dbReference>
<evidence type="ECO:0000256" key="6">
    <source>
        <dbReference type="ARBA" id="ARBA00022989"/>
    </source>
</evidence>
<evidence type="ECO:0000256" key="3">
    <source>
        <dbReference type="ARBA" id="ARBA00022448"/>
    </source>
</evidence>
<reference evidence="9 10" key="1">
    <citation type="submission" date="2023-09" db="EMBL/GenBank/DDBJ databases">
        <authorList>
            <person name="Page C.A."/>
            <person name="Perez-Diaz I.M."/>
        </authorList>
    </citation>
    <scope>NUCLEOTIDE SEQUENCE [LARGE SCALE GENOMIC DNA]</scope>
    <source>
        <strain evidence="9 10">Ll15</strain>
    </source>
</reference>
<dbReference type="InterPro" id="IPR004761">
    <property type="entry name" value="Spore_GerAB"/>
</dbReference>
<dbReference type="Proteomes" id="UP001322664">
    <property type="component" value="Chromosome"/>
</dbReference>
<keyword evidence="5 8" id="KW-0812">Transmembrane</keyword>
<keyword evidence="3" id="KW-0813">Transport</keyword>
<feature type="transmembrane region" description="Helical" evidence="8">
    <location>
        <begin position="271"/>
        <end position="296"/>
    </location>
</feature>
<dbReference type="NCBIfam" id="TIGR00912">
    <property type="entry name" value="2A0309"/>
    <property type="match status" value="1"/>
</dbReference>
<name>A0ABZ0RQX3_9BACI</name>
<dbReference type="RefSeq" id="WP_319835736.1">
    <property type="nucleotide sequence ID" value="NZ_CP137624.1"/>
</dbReference>
<evidence type="ECO:0000313" key="9">
    <source>
        <dbReference type="EMBL" id="WPK10515.1"/>
    </source>
</evidence>
<evidence type="ECO:0000256" key="5">
    <source>
        <dbReference type="ARBA" id="ARBA00022692"/>
    </source>
</evidence>
<keyword evidence="10" id="KW-1185">Reference proteome</keyword>
<evidence type="ECO:0000313" key="10">
    <source>
        <dbReference type="Proteomes" id="UP001322664"/>
    </source>
</evidence>
<evidence type="ECO:0000256" key="2">
    <source>
        <dbReference type="ARBA" id="ARBA00007998"/>
    </source>
</evidence>
<evidence type="ECO:0000256" key="4">
    <source>
        <dbReference type="ARBA" id="ARBA00022544"/>
    </source>
</evidence>
<accession>A0ABZ0RQX3</accession>
<dbReference type="PANTHER" id="PTHR34975:SF2">
    <property type="entry name" value="SPORE GERMINATION PROTEIN A2"/>
    <property type="match status" value="1"/>
</dbReference>
<feature type="transmembrane region" description="Helical" evidence="8">
    <location>
        <begin position="308"/>
        <end position="327"/>
    </location>
</feature>
<dbReference type="PANTHER" id="PTHR34975">
    <property type="entry name" value="SPORE GERMINATION PROTEIN A2"/>
    <property type="match status" value="1"/>
</dbReference>
<keyword evidence="7 8" id="KW-0472">Membrane</keyword>
<comment type="subcellular location">
    <subcellularLocation>
        <location evidence="1">Membrane</location>
        <topology evidence="1">Multi-pass membrane protein</topology>
    </subcellularLocation>
</comment>
<keyword evidence="6 8" id="KW-1133">Transmembrane helix</keyword>
<gene>
    <name evidence="9" type="ORF">R6U77_11525</name>
</gene>
<sequence length="363" mass="41391">MNDKQMISTRQFTIVTFLFFIGTSILIIPSYLAEMSKQDAWIAAIIGVVFSLLLVMLFIKVSRIAPQHSFVEIIEKVFGKWLGRGIALLFVLFAFMNAAELLYFIGSFMQIEIMPETPNLAFVLLFIVIVMMASYLGLETFARSAEIFFPVFIFLFICLVIFITPNIQFENLQPVLDTAPRSMVASILYFMSIFSFPAIILLMIFPYTVNKNNSANKGFYIGTLLSGVVLILLITLCIVVLGVVNSASQNYPSYILAQRISLGKFFQRIEVIMTFMWIITIYIRTFMYFYAAFIGLKQIFHIRDAKPLLFPLMLLLIGLSQIIHPNITYANVYNQGVWLPYSATFAIVLPLLLLLIAKIRRLK</sequence>
<proteinExistence type="inferred from homology"/>
<feature type="transmembrane region" description="Helical" evidence="8">
    <location>
        <begin position="12"/>
        <end position="33"/>
    </location>
</feature>
<dbReference type="Gene3D" id="1.20.1740.10">
    <property type="entry name" value="Amino acid/polyamine transporter I"/>
    <property type="match status" value="1"/>
</dbReference>
<evidence type="ECO:0000256" key="7">
    <source>
        <dbReference type="ARBA" id="ARBA00023136"/>
    </source>
</evidence>
<feature type="transmembrane region" description="Helical" evidence="8">
    <location>
        <begin position="120"/>
        <end position="138"/>
    </location>
</feature>
<feature type="transmembrane region" description="Helical" evidence="8">
    <location>
        <begin position="39"/>
        <end position="59"/>
    </location>
</feature>
<feature type="transmembrane region" description="Helical" evidence="8">
    <location>
        <begin position="147"/>
        <end position="167"/>
    </location>
</feature>
<dbReference type="EMBL" id="CP137624">
    <property type="protein sequence ID" value="WPK10515.1"/>
    <property type="molecule type" value="Genomic_DNA"/>
</dbReference>